<dbReference type="SUPFAM" id="SSF51905">
    <property type="entry name" value="FAD/NAD(P)-binding domain"/>
    <property type="match status" value="1"/>
</dbReference>
<dbReference type="AlphaFoldDB" id="A0A127JVT8"/>
<gene>
    <name evidence="3" type="ORF">UC35_16345</name>
</gene>
<proteinExistence type="predicted"/>
<keyword evidence="2" id="KW-1133">Transmembrane helix</keyword>
<accession>A0A127JVT8</accession>
<name>A0A127JVT8_9BURK</name>
<dbReference type="InterPro" id="IPR050982">
    <property type="entry name" value="Auxin_biosynth/cation_transpt"/>
</dbReference>
<dbReference type="OrthoDB" id="9773233at2"/>
<feature type="transmembrane region" description="Helical" evidence="2">
    <location>
        <begin position="6"/>
        <end position="26"/>
    </location>
</feature>
<dbReference type="Pfam" id="PF13738">
    <property type="entry name" value="Pyr_redox_3"/>
    <property type="match status" value="1"/>
</dbReference>
<dbReference type="PRINTS" id="PR00419">
    <property type="entry name" value="ADXRDTASE"/>
</dbReference>
<dbReference type="Gene3D" id="3.50.50.60">
    <property type="entry name" value="FAD/NAD(P)-binding domain"/>
    <property type="match status" value="1"/>
</dbReference>
<evidence type="ECO:0000256" key="1">
    <source>
        <dbReference type="ARBA" id="ARBA00023002"/>
    </source>
</evidence>
<evidence type="ECO:0000256" key="2">
    <source>
        <dbReference type="SAM" id="Phobius"/>
    </source>
</evidence>
<dbReference type="InterPro" id="IPR036188">
    <property type="entry name" value="FAD/NAD-bd_sf"/>
</dbReference>
<dbReference type="GO" id="GO:0050660">
    <property type="term" value="F:flavin adenine dinucleotide binding"/>
    <property type="evidence" value="ECO:0007669"/>
    <property type="project" value="TreeGrafter"/>
</dbReference>
<keyword evidence="2" id="KW-0812">Transmembrane</keyword>
<sequence>MDREQAVLDVAIVGAGIAGVVALYYARQAGLQARVFERQDGVGGLWRKLPAWQDIQIAPADWAIGDLALAGPYQPAVLANIQSWVDRFGLADGISLATEVHSARHEGGVWRLATSKGYFEARHLACATGAHNIPHVPEVSRIAPDVRELHSSALRDPAEVAGKSVLVVGGGGSAFDLLDLCFEHGAARIAWAYRGLHWFTPTRKIKHVAGSVREFARLQVSGMTLEQQSAVIAEDLRGRYAKFGLESIQPAKPFDLRHDQLIPGRHRMVENFAAIERHAATVERIEGRKLTLSDGAELEPDLLLWGTGYAVDLSFLEVQPLRTLRVLGDVAARCGGAFRSLDAPNLHILGIGLDGIGSAPFAYSLMGRSLAAHIAGRADLGLEPVPHRLNHFELANYLAPRDPHNYPPSNWRQALRELALNTPDSQPYPIP</sequence>
<keyword evidence="4" id="KW-1185">Reference proteome</keyword>
<organism evidence="3 4">
    <name type="scientific">Ramlibacter tataouinensis</name>
    <dbReference type="NCBI Taxonomy" id="94132"/>
    <lineage>
        <taxon>Bacteria</taxon>
        <taxon>Pseudomonadati</taxon>
        <taxon>Pseudomonadota</taxon>
        <taxon>Betaproteobacteria</taxon>
        <taxon>Burkholderiales</taxon>
        <taxon>Comamonadaceae</taxon>
        <taxon>Ramlibacter</taxon>
    </lineage>
</organism>
<dbReference type="RefSeq" id="WP_061501525.1">
    <property type="nucleotide sequence ID" value="NZ_CP010951.1"/>
</dbReference>
<protein>
    <recommendedName>
        <fullName evidence="5">NAD(P)/FAD-dependent oxidoreductase</fullName>
    </recommendedName>
</protein>
<evidence type="ECO:0008006" key="5">
    <source>
        <dbReference type="Google" id="ProtNLM"/>
    </source>
</evidence>
<keyword evidence="1" id="KW-0560">Oxidoreductase</keyword>
<keyword evidence="2" id="KW-0472">Membrane</keyword>
<evidence type="ECO:0000313" key="4">
    <source>
        <dbReference type="Proteomes" id="UP000070433"/>
    </source>
</evidence>
<dbReference type="PANTHER" id="PTHR43539:SF78">
    <property type="entry name" value="FLAVIN-CONTAINING MONOOXYGENASE"/>
    <property type="match status" value="1"/>
</dbReference>
<dbReference type="GO" id="GO:0004497">
    <property type="term" value="F:monooxygenase activity"/>
    <property type="evidence" value="ECO:0007669"/>
    <property type="project" value="TreeGrafter"/>
</dbReference>
<dbReference type="Proteomes" id="UP000070433">
    <property type="component" value="Chromosome"/>
</dbReference>
<dbReference type="EMBL" id="CP010951">
    <property type="protein sequence ID" value="AMO24126.1"/>
    <property type="molecule type" value="Genomic_DNA"/>
</dbReference>
<dbReference type="PANTHER" id="PTHR43539">
    <property type="entry name" value="FLAVIN-BINDING MONOOXYGENASE-LIKE PROTEIN (AFU_ORTHOLOGUE AFUA_4G09220)"/>
    <property type="match status" value="1"/>
</dbReference>
<reference evidence="3 4" key="1">
    <citation type="journal article" date="2014" name="Int. J. Syst. Evol. Microbiol.">
        <title>Ramlibacter solisilvae sp. nov., isolated from forest soil, and emended description of the genus Ramlibacter.</title>
        <authorList>
            <person name="Lee H.J."/>
            <person name="Lee S.H."/>
            <person name="Lee S.S."/>
            <person name="Lee J.S."/>
            <person name="Kim Y."/>
            <person name="Kim S.C."/>
            <person name="Jeon C.O."/>
        </authorList>
    </citation>
    <scope>NUCLEOTIDE SEQUENCE [LARGE SCALE GENOMIC DNA]</scope>
    <source>
        <strain evidence="3 4">5-10</strain>
    </source>
</reference>
<evidence type="ECO:0000313" key="3">
    <source>
        <dbReference type="EMBL" id="AMO24126.1"/>
    </source>
</evidence>